<reference evidence="8" key="1">
    <citation type="journal article" date="2019" name="Int. J. Syst. Evol. Microbiol.">
        <title>The Global Catalogue of Microorganisms (GCM) 10K type strain sequencing project: providing services to taxonomists for standard genome sequencing and annotation.</title>
        <authorList>
            <consortium name="The Broad Institute Genomics Platform"/>
            <consortium name="The Broad Institute Genome Sequencing Center for Infectious Disease"/>
            <person name="Wu L."/>
            <person name="Ma J."/>
        </authorList>
    </citation>
    <scope>NUCLEOTIDE SEQUENCE [LARGE SCALE GENOMIC DNA]</scope>
    <source>
        <strain evidence="8">ICMP 6774ER</strain>
    </source>
</reference>
<organism evidence="7 8">
    <name type="scientific">Nonomuraea mangrovi</name>
    <dbReference type="NCBI Taxonomy" id="2316207"/>
    <lineage>
        <taxon>Bacteria</taxon>
        <taxon>Bacillati</taxon>
        <taxon>Actinomycetota</taxon>
        <taxon>Actinomycetes</taxon>
        <taxon>Streptosporangiales</taxon>
        <taxon>Streptosporangiaceae</taxon>
        <taxon>Nonomuraea</taxon>
    </lineage>
</organism>
<gene>
    <name evidence="7" type="ORF">ACFSKW_54235</name>
</gene>
<keyword evidence="1" id="KW-0808">Transferase</keyword>
<evidence type="ECO:0000256" key="3">
    <source>
        <dbReference type="ARBA" id="ARBA00022777"/>
    </source>
</evidence>
<feature type="region of interest" description="Disordered" evidence="5">
    <location>
        <begin position="277"/>
        <end position="300"/>
    </location>
</feature>
<evidence type="ECO:0000313" key="7">
    <source>
        <dbReference type="EMBL" id="MFD1940450.1"/>
    </source>
</evidence>
<dbReference type="Pfam" id="PF00069">
    <property type="entry name" value="Pkinase"/>
    <property type="match status" value="1"/>
</dbReference>
<accession>A0ABW4THN8</accession>
<dbReference type="PANTHER" id="PTHR43289:SF34">
    <property type="entry name" value="SERINE_THREONINE-PROTEIN KINASE YBDM-RELATED"/>
    <property type="match status" value="1"/>
</dbReference>
<dbReference type="InterPro" id="IPR008271">
    <property type="entry name" value="Ser/Thr_kinase_AS"/>
</dbReference>
<dbReference type="InterPro" id="IPR000719">
    <property type="entry name" value="Prot_kinase_dom"/>
</dbReference>
<evidence type="ECO:0000259" key="6">
    <source>
        <dbReference type="PROSITE" id="PS50011"/>
    </source>
</evidence>
<feature type="compositionally biased region" description="Basic residues" evidence="5">
    <location>
        <begin position="284"/>
        <end position="300"/>
    </location>
</feature>
<feature type="domain" description="Protein kinase" evidence="6">
    <location>
        <begin position="18"/>
        <end position="265"/>
    </location>
</feature>
<keyword evidence="4" id="KW-0067">ATP-binding</keyword>
<evidence type="ECO:0000256" key="1">
    <source>
        <dbReference type="ARBA" id="ARBA00022679"/>
    </source>
</evidence>
<proteinExistence type="predicted"/>
<keyword evidence="2" id="KW-0547">Nucleotide-binding</keyword>
<dbReference type="GO" id="GO:0004674">
    <property type="term" value="F:protein serine/threonine kinase activity"/>
    <property type="evidence" value="ECO:0007669"/>
    <property type="project" value="UniProtKB-KW"/>
</dbReference>
<sequence>MGELRRLQAGEPPEVGGYRLLGGIGDGGQGSVFLGEGPDGRRVAVKILHARLLGDQHAKRRFLQEGATAARVAAFSTAKVIETGLVEGRPYIVSEYVEGPSLQELVAREGPRADGAVERLAVGTAAALAAIHRAGIVHRDFKPSNVLIGPDGPRVIDFGIAKAMDAGTTASSVVGTPGYMSPEQIAGQPASPASDMFAWATTMAFAATGRALFAGESIPAVMHRILTAQPDLREIGEPLRSLLAACLDKEPSTRPSADDVLQSLLDGSTADDAFHAKAAAAARRAPRGPSRRARHTAPARRRRPIVVAGVGVALAGGLALGLAWQGDQTPTGRSGGGSAVGKAVTSASPASAFGRPLGGPFGTGEVSALAVGELNGSAVVAAAEVKTSRLGVWDPVKGKLLARMPQRVIDVGSLAFASVGDQTALVWATPDGRAHWWHPGGSAPVRSTVVCKKQPHMAVVQRPDGDAVVVGCEEGRIQGWDLATGKPSGLWSFLARGVTSVSSAGDGETVFAVGLDGRVQRWKPWAKQRPETITWAGGTAVHAVDQRMLAVQGRAGLDVVDFDSGRRICAVGSPPSRLASSRNLLIGAGEGVRAWNLRTCEPFATVTDSGQVGVLATGDAGGRPYAVASVDGKGLVMWSLDDVPAG</sequence>
<dbReference type="RefSeq" id="WP_379583665.1">
    <property type="nucleotide sequence ID" value="NZ_JBHUFV010000106.1"/>
</dbReference>
<protein>
    <submittedName>
        <fullName evidence="7">WD40 repeat domain-containing serine/threonine protein kinase</fullName>
    </submittedName>
</protein>
<dbReference type="PROSITE" id="PS50011">
    <property type="entry name" value="PROTEIN_KINASE_DOM"/>
    <property type="match status" value="1"/>
</dbReference>
<dbReference type="PANTHER" id="PTHR43289">
    <property type="entry name" value="MITOGEN-ACTIVATED PROTEIN KINASE KINASE KINASE 20-RELATED"/>
    <property type="match status" value="1"/>
</dbReference>
<evidence type="ECO:0000313" key="8">
    <source>
        <dbReference type="Proteomes" id="UP001597368"/>
    </source>
</evidence>
<dbReference type="InterPro" id="IPR011009">
    <property type="entry name" value="Kinase-like_dom_sf"/>
</dbReference>
<dbReference type="InterPro" id="IPR015943">
    <property type="entry name" value="WD40/YVTN_repeat-like_dom_sf"/>
</dbReference>
<evidence type="ECO:0000256" key="2">
    <source>
        <dbReference type="ARBA" id="ARBA00022741"/>
    </source>
</evidence>
<dbReference type="Gene3D" id="2.130.10.10">
    <property type="entry name" value="YVTN repeat-like/Quinoprotein amine dehydrogenase"/>
    <property type="match status" value="1"/>
</dbReference>
<dbReference type="Proteomes" id="UP001597368">
    <property type="component" value="Unassembled WGS sequence"/>
</dbReference>
<dbReference type="CDD" id="cd14014">
    <property type="entry name" value="STKc_PknB_like"/>
    <property type="match status" value="1"/>
</dbReference>
<dbReference type="SUPFAM" id="SSF69322">
    <property type="entry name" value="Tricorn protease domain 2"/>
    <property type="match status" value="1"/>
</dbReference>
<dbReference type="PROSITE" id="PS00108">
    <property type="entry name" value="PROTEIN_KINASE_ST"/>
    <property type="match status" value="1"/>
</dbReference>
<evidence type="ECO:0000256" key="5">
    <source>
        <dbReference type="SAM" id="MobiDB-lite"/>
    </source>
</evidence>
<keyword evidence="8" id="KW-1185">Reference proteome</keyword>
<dbReference type="Gene3D" id="3.30.200.20">
    <property type="entry name" value="Phosphorylase Kinase, domain 1"/>
    <property type="match status" value="1"/>
</dbReference>
<name>A0ABW4THN8_9ACTN</name>
<dbReference type="Gene3D" id="1.10.510.10">
    <property type="entry name" value="Transferase(Phosphotransferase) domain 1"/>
    <property type="match status" value="1"/>
</dbReference>
<dbReference type="SUPFAM" id="SSF56112">
    <property type="entry name" value="Protein kinase-like (PK-like)"/>
    <property type="match status" value="1"/>
</dbReference>
<keyword evidence="3 7" id="KW-0418">Kinase</keyword>
<dbReference type="EMBL" id="JBHUFV010000106">
    <property type="protein sequence ID" value="MFD1940450.1"/>
    <property type="molecule type" value="Genomic_DNA"/>
</dbReference>
<comment type="caution">
    <text evidence="7">The sequence shown here is derived from an EMBL/GenBank/DDBJ whole genome shotgun (WGS) entry which is preliminary data.</text>
</comment>
<evidence type="ECO:0000256" key="4">
    <source>
        <dbReference type="ARBA" id="ARBA00022840"/>
    </source>
</evidence>
<keyword evidence="7" id="KW-0723">Serine/threonine-protein kinase</keyword>